<dbReference type="RefSeq" id="WP_130107456.1">
    <property type="nucleotide sequence ID" value="NZ_CP025781.1"/>
</dbReference>
<evidence type="ECO:0000313" key="1">
    <source>
        <dbReference type="EMBL" id="QBC44947.1"/>
    </source>
</evidence>
<evidence type="ECO:0008006" key="3">
    <source>
        <dbReference type="Google" id="ProtNLM"/>
    </source>
</evidence>
<dbReference type="AlphaFoldDB" id="A0A7G3GBX1"/>
<proteinExistence type="predicted"/>
<dbReference type="Proteomes" id="UP000515917">
    <property type="component" value="Chromosome"/>
</dbReference>
<sequence length="99" mass="10388">MNRRQFLKLTGFVTVSTIGPALLVGCNSSDDDAVIPAVAQIPCKFPQSIASGDPAATSIMLWTRVVPSDADNVVSSKAADIALQRAMQAMGSGLAFHIR</sequence>
<protein>
    <recommendedName>
        <fullName evidence="3">Alkaline phosphatase</fullName>
    </recommendedName>
</protein>
<dbReference type="Gene3D" id="2.60.40.380">
    <property type="entry name" value="Purple acid phosphatase-like, N-terminal"/>
    <property type="match status" value="1"/>
</dbReference>
<dbReference type="EMBL" id="CP025781">
    <property type="protein sequence ID" value="QBC44947.1"/>
    <property type="molecule type" value="Genomic_DNA"/>
</dbReference>
<dbReference type="KEGG" id="ifl:C1H71_16325"/>
<accession>A0A7G3GBX1</accession>
<reference evidence="1 2" key="1">
    <citation type="submission" date="2018-01" db="EMBL/GenBank/DDBJ databases">
        <title>Genome sequence of Iodobacter sp. strain PCH194 isolated from Indian Trans-Himalaya.</title>
        <authorList>
            <person name="Kumar V."/>
            <person name="Thakur V."/>
            <person name="Kumar S."/>
            <person name="Singh D."/>
        </authorList>
    </citation>
    <scope>NUCLEOTIDE SEQUENCE [LARGE SCALE GENOMIC DNA]</scope>
    <source>
        <strain evidence="1 2">PCH194</strain>
    </source>
</reference>
<name>A0A7G3GBX1_9NEIS</name>
<keyword evidence="2" id="KW-1185">Reference proteome</keyword>
<dbReference type="PROSITE" id="PS51257">
    <property type="entry name" value="PROKAR_LIPOPROTEIN"/>
    <property type="match status" value="1"/>
</dbReference>
<organism evidence="1 2">
    <name type="scientific">Iodobacter fluviatilis</name>
    <dbReference type="NCBI Taxonomy" id="537"/>
    <lineage>
        <taxon>Bacteria</taxon>
        <taxon>Pseudomonadati</taxon>
        <taxon>Pseudomonadota</taxon>
        <taxon>Betaproteobacteria</taxon>
        <taxon>Neisseriales</taxon>
        <taxon>Chitinibacteraceae</taxon>
        <taxon>Iodobacter</taxon>
    </lineage>
</organism>
<gene>
    <name evidence="1" type="ORF">C1H71_16325</name>
</gene>
<evidence type="ECO:0000313" key="2">
    <source>
        <dbReference type="Proteomes" id="UP000515917"/>
    </source>
</evidence>